<dbReference type="HOGENOM" id="CLU_1635999_0_0_1"/>
<reference evidence="1 2" key="1">
    <citation type="journal article" date="2014" name="PLoS Genet.">
        <title>Analysis of the Phlebiopsis gigantea genome, transcriptome and secretome provides insight into its pioneer colonization strategies of wood.</title>
        <authorList>
            <person name="Hori C."/>
            <person name="Ishida T."/>
            <person name="Igarashi K."/>
            <person name="Samejima M."/>
            <person name="Suzuki H."/>
            <person name="Master E."/>
            <person name="Ferreira P."/>
            <person name="Ruiz-Duenas F.J."/>
            <person name="Held B."/>
            <person name="Canessa P."/>
            <person name="Larrondo L.F."/>
            <person name="Schmoll M."/>
            <person name="Druzhinina I.S."/>
            <person name="Kubicek C.P."/>
            <person name="Gaskell J.A."/>
            <person name="Kersten P."/>
            <person name="St John F."/>
            <person name="Glasner J."/>
            <person name="Sabat G."/>
            <person name="Splinter BonDurant S."/>
            <person name="Syed K."/>
            <person name="Yadav J."/>
            <person name="Mgbeahuruike A.C."/>
            <person name="Kovalchuk A."/>
            <person name="Asiegbu F.O."/>
            <person name="Lackner G."/>
            <person name="Hoffmeister D."/>
            <person name="Rencoret J."/>
            <person name="Gutierrez A."/>
            <person name="Sun H."/>
            <person name="Lindquist E."/>
            <person name="Barry K."/>
            <person name="Riley R."/>
            <person name="Grigoriev I.V."/>
            <person name="Henrissat B."/>
            <person name="Kues U."/>
            <person name="Berka R.M."/>
            <person name="Martinez A.T."/>
            <person name="Covert S.F."/>
            <person name="Blanchette R.A."/>
            <person name="Cullen D."/>
        </authorList>
    </citation>
    <scope>NUCLEOTIDE SEQUENCE [LARGE SCALE GENOMIC DNA]</scope>
    <source>
        <strain evidence="1 2">11061_1 CR5-6</strain>
    </source>
</reference>
<proteinExistence type="predicted"/>
<dbReference type="STRING" id="745531.A0A0C3NF87"/>
<evidence type="ECO:0000313" key="2">
    <source>
        <dbReference type="Proteomes" id="UP000053257"/>
    </source>
</evidence>
<evidence type="ECO:0000313" key="1">
    <source>
        <dbReference type="EMBL" id="KIP03319.1"/>
    </source>
</evidence>
<sequence length="162" mass="16989">MKTLHDREHTVVLQTSFCPNLTNAAQTSSSVDHTRGLNARLSTQCTVPSPECQCGVACLNMQCIHGSSPVPSLADCSSLQAALVNLSPQAFLIDPQEMVTASLGTCAFNVINFSSGEIEYCLSDLGDSGNEVAIKCAGQGIDAGTCTVSFPILSVTYLNSVQ</sequence>
<organism evidence="1 2">
    <name type="scientific">Phlebiopsis gigantea (strain 11061_1 CR5-6)</name>
    <name type="common">White-rot fungus</name>
    <name type="synonym">Peniophora gigantea</name>
    <dbReference type="NCBI Taxonomy" id="745531"/>
    <lineage>
        <taxon>Eukaryota</taxon>
        <taxon>Fungi</taxon>
        <taxon>Dikarya</taxon>
        <taxon>Basidiomycota</taxon>
        <taxon>Agaricomycotina</taxon>
        <taxon>Agaricomycetes</taxon>
        <taxon>Polyporales</taxon>
        <taxon>Phanerochaetaceae</taxon>
        <taxon>Phlebiopsis</taxon>
    </lineage>
</organism>
<gene>
    <name evidence="1" type="ORF">PHLGIDRAFT_244695</name>
</gene>
<protein>
    <submittedName>
        <fullName evidence="1">Uncharacterized protein</fullName>
    </submittedName>
</protein>
<dbReference type="AlphaFoldDB" id="A0A0C3NF87"/>
<dbReference type="Proteomes" id="UP000053257">
    <property type="component" value="Unassembled WGS sequence"/>
</dbReference>
<accession>A0A0C3NF87</accession>
<name>A0A0C3NF87_PHLG1</name>
<keyword evidence="2" id="KW-1185">Reference proteome</keyword>
<dbReference type="EMBL" id="KN840622">
    <property type="protein sequence ID" value="KIP03319.1"/>
    <property type="molecule type" value="Genomic_DNA"/>
</dbReference>